<evidence type="ECO:0000313" key="12">
    <source>
        <dbReference type="EMBL" id="KAG6411643.1"/>
    </source>
</evidence>
<keyword evidence="4" id="KW-0547">Nucleotide-binding</keyword>
<dbReference type="InterPro" id="IPR002182">
    <property type="entry name" value="NB-ARC"/>
</dbReference>
<feature type="domain" description="Disease resistance protein winged helix" evidence="10">
    <location>
        <begin position="408"/>
        <end position="469"/>
    </location>
</feature>
<keyword evidence="8" id="KW-0732">Signal</keyword>
<dbReference type="InterPro" id="IPR003591">
    <property type="entry name" value="Leu-rich_rpt_typical-subtyp"/>
</dbReference>
<evidence type="ECO:0000256" key="3">
    <source>
        <dbReference type="ARBA" id="ARBA00022737"/>
    </source>
</evidence>
<dbReference type="Gene3D" id="3.40.50.300">
    <property type="entry name" value="P-loop containing nucleotide triphosphate hydrolases"/>
    <property type="match status" value="1"/>
</dbReference>
<dbReference type="PANTHER" id="PTHR33463:SF204">
    <property type="entry name" value="NB-ARC DOMAIN-CONTAINING PROTEIN"/>
    <property type="match status" value="1"/>
</dbReference>
<comment type="similarity">
    <text evidence="1">Belongs to the disease resistance NB-LRR family.</text>
</comment>
<dbReference type="Gene3D" id="1.10.8.430">
    <property type="entry name" value="Helical domain of apoptotic protease-activating factors"/>
    <property type="match status" value="1"/>
</dbReference>
<dbReference type="Pfam" id="PF23559">
    <property type="entry name" value="WHD_DRP"/>
    <property type="match status" value="1"/>
</dbReference>
<reference evidence="12" key="1">
    <citation type="submission" date="2018-01" db="EMBL/GenBank/DDBJ databases">
        <authorList>
            <person name="Mao J.F."/>
        </authorList>
    </citation>
    <scope>NUCLEOTIDE SEQUENCE</scope>
    <source>
        <strain evidence="12">Huo1</strain>
        <tissue evidence="12">Leaf</tissue>
    </source>
</reference>
<evidence type="ECO:0000256" key="8">
    <source>
        <dbReference type="SAM" id="SignalP"/>
    </source>
</evidence>
<evidence type="ECO:0000256" key="6">
    <source>
        <dbReference type="ARBA" id="ARBA00022840"/>
    </source>
</evidence>
<proteinExistence type="inferred from homology"/>
<dbReference type="Pfam" id="PF23598">
    <property type="entry name" value="LRR_14"/>
    <property type="match status" value="1"/>
</dbReference>
<dbReference type="GO" id="GO:0051607">
    <property type="term" value="P:defense response to virus"/>
    <property type="evidence" value="ECO:0007669"/>
    <property type="project" value="UniProtKB-ARBA"/>
</dbReference>
<dbReference type="SUPFAM" id="SSF52058">
    <property type="entry name" value="L domain-like"/>
    <property type="match status" value="1"/>
</dbReference>
<dbReference type="GO" id="GO:0043531">
    <property type="term" value="F:ADP binding"/>
    <property type="evidence" value="ECO:0007669"/>
    <property type="project" value="InterPro"/>
</dbReference>
<dbReference type="PANTHER" id="PTHR33463">
    <property type="entry name" value="NB-ARC DOMAIN-CONTAINING PROTEIN-RELATED"/>
    <property type="match status" value="1"/>
</dbReference>
<dbReference type="InterPro" id="IPR055414">
    <property type="entry name" value="LRR_R13L4/SHOC2-like"/>
</dbReference>
<dbReference type="Proteomes" id="UP000298416">
    <property type="component" value="Unassembled WGS sequence"/>
</dbReference>
<sequence>MMEFIAPIVSLLSCLINYVLKRLTTPENLEERIHNLERALEELTEVRDDLQRQVDQAVMKGLTLSSQVKGWLERVDQVVDQVRMIREDMDDKKKCLFCCNSKCLSRYELGKRVSEELDRVNDLKGKGKLEVGLPDGLLLVPAVEIPSRPAVGLDVMLDRVKLLLGEDDVGTIGLYGMGGVGKTTLLKSINNGFLHRDHDFDLVILAVVSRDFVVEKVQQAIGVRLGLSWDEAQFQELRALRIYSIMRRKKFVLLLDDVWEGLDLEKIGIPAPSKDNGSKVVFTTRSMEVCSDMDSDCKLKVEFLNEEESWELFQQKVGESAEIVNSPLILPHAKAMVRKCGGLPLALVTTGRAMANKRSEQEWRYAVEILHKTPSQVRGMEDVFNLLKFGYDNLGSDNLRSCLSYCSLFPEDYEIEKEQLIEYWAGEGFLGNGSNLHIMGHAIIGSLKVACFLESGEDPSRVKLHDVVRSFLLWTVPEQRFIMQASQGLTEAPSGERWEQAERISLMDNQITELSQSPHCPNLSTLLLHWNNGLSKFCDGFFQNMPALKVLDLSFTSIKELPPSICKLAAIHHLDLSGTKLTTLPRELGSLTNLRHLNLQRNQYLRTIPREAISGLSQLRVLNFYYSYHGWGMQTTATAADASELRLADLERLSSLDSLGFTATSLSDLHNVSRSRFLRGCIHYLHIKECEGLHQLPLSSYAGDGDQLRRLSINNCMDLRYLTINETAGENWLPNLEILALNGLPSLTTIWNNAVNATCLLNLRCINIWYCEKLKDVSWILRLPKLEVVYIFYCKEMEQVIREEDVEGEDYSNAFLKLRIMSIRDAPKLRSLCNKAMIFPCLKRIAIIDCPKLMKLPLKAHNVSAMPTVYCSKEWWSNLVWDDTDTQDTCYPYFMEA</sequence>
<evidence type="ECO:0000256" key="2">
    <source>
        <dbReference type="ARBA" id="ARBA00022614"/>
    </source>
</evidence>
<evidence type="ECO:0000313" key="13">
    <source>
        <dbReference type="Proteomes" id="UP000298416"/>
    </source>
</evidence>
<reference evidence="12" key="2">
    <citation type="submission" date="2020-08" db="EMBL/GenBank/DDBJ databases">
        <title>Plant Genome Project.</title>
        <authorList>
            <person name="Zhang R.-G."/>
        </authorList>
    </citation>
    <scope>NUCLEOTIDE SEQUENCE</scope>
    <source>
        <strain evidence="12">Huo1</strain>
        <tissue evidence="12">Leaf</tissue>
    </source>
</reference>
<keyword evidence="5" id="KW-0611">Plant defense</keyword>
<accession>A0A8X8ZNZ0</accession>
<feature type="domain" description="Disease resistance R13L4/SHOC-2-like LRR" evidence="11">
    <location>
        <begin position="523"/>
        <end position="845"/>
    </location>
</feature>
<dbReference type="SMART" id="SM00369">
    <property type="entry name" value="LRR_TYP"/>
    <property type="match status" value="2"/>
</dbReference>
<keyword evidence="2" id="KW-0433">Leucine-rich repeat</keyword>
<organism evidence="12">
    <name type="scientific">Salvia splendens</name>
    <name type="common">Scarlet sage</name>
    <dbReference type="NCBI Taxonomy" id="180675"/>
    <lineage>
        <taxon>Eukaryota</taxon>
        <taxon>Viridiplantae</taxon>
        <taxon>Streptophyta</taxon>
        <taxon>Embryophyta</taxon>
        <taxon>Tracheophyta</taxon>
        <taxon>Spermatophyta</taxon>
        <taxon>Magnoliopsida</taxon>
        <taxon>eudicotyledons</taxon>
        <taxon>Gunneridae</taxon>
        <taxon>Pentapetalae</taxon>
        <taxon>asterids</taxon>
        <taxon>lamiids</taxon>
        <taxon>Lamiales</taxon>
        <taxon>Lamiaceae</taxon>
        <taxon>Nepetoideae</taxon>
        <taxon>Mentheae</taxon>
        <taxon>Salviinae</taxon>
        <taxon>Salvia</taxon>
        <taxon>Salvia subgen. Calosphace</taxon>
        <taxon>core Calosphace</taxon>
    </lineage>
</organism>
<evidence type="ECO:0000256" key="7">
    <source>
        <dbReference type="SAM" id="Coils"/>
    </source>
</evidence>
<keyword evidence="13" id="KW-1185">Reference proteome</keyword>
<evidence type="ECO:0000256" key="5">
    <source>
        <dbReference type="ARBA" id="ARBA00022821"/>
    </source>
</evidence>
<dbReference type="PRINTS" id="PR00364">
    <property type="entry name" value="DISEASERSIST"/>
</dbReference>
<dbReference type="Gene3D" id="3.80.10.10">
    <property type="entry name" value="Ribonuclease Inhibitor"/>
    <property type="match status" value="2"/>
</dbReference>
<dbReference type="CDD" id="cd00267">
    <property type="entry name" value="ABC_ATPase"/>
    <property type="match status" value="1"/>
</dbReference>
<evidence type="ECO:0008006" key="14">
    <source>
        <dbReference type="Google" id="ProtNLM"/>
    </source>
</evidence>
<dbReference type="OrthoDB" id="664960at2759"/>
<dbReference type="InterPro" id="IPR032675">
    <property type="entry name" value="LRR_dom_sf"/>
</dbReference>
<dbReference type="EMBL" id="PNBA02000010">
    <property type="protein sequence ID" value="KAG6411643.1"/>
    <property type="molecule type" value="Genomic_DNA"/>
</dbReference>
<dbReference type="InterPro" id="IPR036388">
    <property type="entry name" value="WH-like_DNA-bd_sf"/>
</dbReference>
<dbReference type="Gene3D" id="1.10.10.10">
    <property type="entry name" value="Winged helix-like DNA-binding domain superfamily/Winged helix DNA-binding domain"/>
    <property type="match status" value="1"/>
</dbReference>
<dbReference type="FunFam" id="1.10.8.430:FF:000003">
    <property type="entry name" value="Probable disease resistance protein At5g66910"/>
    <property type="match status" value="1"/>
</dbReference>
<comment type="caution">
    <text evidence="12">The sequence shown here is derived from an EMBL/GenBank/DDBJ whole genome shotgun (WGS) entry which is preliminary data.</text>
</comment>
<feature type="domain" description="NB-ARC" evidence="9">
    <location>
        <begin position="156"/>
        <end position="319"/>
    </location>
</feature>
<name>A0A8X8ZNZ0_SALSN</name>
<evidence type="ECO:0000256" key="4">
    <source>
        <dbReference type="ARBA" id="ARBA00022741"/>
    </source>
</evidence>
<dbReference type="InterPro" id="IPR027417">
    <property type="entry name" value="P-loop_NTPase"/>
</dbReference>
<feature type="signal peptide" evidence="8">
    <location>
        <begin position="1"/>
        <end position="21"/>
    </location>
</feature>
<feature type="coiled-coil region" evidence="7">
    <location>
        <begin position="26"/>
        <end position="60"/>
    </location>
</feature>
<dbReference type="InterPro" id="IPR058922">
    <property type="entry name" value="WHD_DRP"/>
</dbReference>
<dbReference type="GO" id="GO:0005524">
    <property type="term" value="F:ATP binding"/>
    <property type="evidence" value="ECO:0007669"/>
    <property type="project" value="UniProtKB-KW"/>
</dbReference>
<dbReference type="InterPro" id="IPR042197">
    <property type="entry name" value="Apaf_helical"/>
</dbReference>
<keyword evidence="7" id="KW-0175">Coiled coil</keyword>
<keyword evidence="3" id="KW-0677">Repeat</keyword>
<dbReference type="InterPro" id="IPR050905">
    <property type="entry name" value="Plant_NBS-LRR"/>
</dbReference>
<dbReference type="FunFam" id="1.10.10.10:FF:000322">
    <property type="entry name" value="Probable disease resistance protein At1g63360"/>
    <property type="match status" value="1"/>
</dbReference>
<dbReference type="Pfam" id="PF00931">
    <property type="entry name" value="NB-ARC"/>
    <property type="match status" value="1"/>
</dbReference>
<evidence type="ECO:0000259" key="9">
    <source>
        <dbReference type="Pfam" id="PF00931"/>
    </source>
</evidence>
<protein>
    <recommendedName>
        <fullName evidence="14">Disease resistance protein RPS2</fullName>
    </recommendedName>
</protein>
<dbReference type="SUPFAM" id="SSF52540">
    <property type="entry name" value="P-loop containing nucleoside triphosphate hydrolases"/>
    <property type="match status" value="1"/>
</dbReference>
<evidence type="ECO:0000259" key="11">
    <source>
        <dbReference type="Pfam" id="PF23598"/>
    </source>
</evidence>
<evidence type="ECO:0000256" key="1">
    <source>
        <dbReference type="ARBA" id="ARBA00008894"/>
    </source>
</evidence>
<evidence type="ECO:0000259" key="10">
    <source>
        <dbReference type="Pfam" id="PF23559"/>
    </source>
</evidence>
<feature type="chain" id="PRO_5036465662" description="Disease resistance protein RPS2" evidence="8">
    <location>
        <begin position="22"/>
        <end position="897"/>
    </location>
</feature>
<keyword evidence="6" id="KW-0067">ATP-binding</keyword>
<dbReference type="AlphaFoldDB" id="A0A8X8ZNZ0"/>
<gene>
    <name evidence="12" type="ORF">SASPL_129727</name>
</gene>
<dbReference type="FunFam" id="3.40.50.300:FF:001091">
    <property type="entry name" value="Probable disease resistance protein At1g61300"/>
    <property type="match status" value="1"/>
</dbReference>